<dbReference type="PROSITE" id="PS51036">
    <property type="entry name" value="ZF_A20"/>
    <property type="match status" value="1"/>
</dbReference>
<dbReference type="InterPro" id="IPR002653">
    <property type="entry name" value="Znf_A20"/>
</dbReference>
<evidence type="ECO:0000313" key="7">
    <source>
        <dbReference type="Proteomes" id="UP000015101"/>
    </source>
</evidence>
<evidence type="ECO:0000313" key="5">
    <source>
        <dbReference type="EMBL" id="ESN96347.1"/>
    </source>
</evidence>
<organism evidence="6 7">
    <name type="scientific">Helobdella robusta</name>
    <name type="common">Californian leech</name>
    <dbReference type="NCBI Taxonomy" id="6412"/>
    <lineage>
        <taxon>Eukaryota</taxon>
        <taxon>Metazoa</taxon>
        <taxon>Spiralia</taxon>
        <taxon>Lophotrochozoa</taxon>
        <taxon>Annelida</taxon>
        <taxon>Clitellata</taxon>
        <taxon>Hirudinea</taxon>
        <taxon>Rhynchobdellida</taxon>
        <taxon>Glossiphoniidae</taxon>
        <taxon>Helobdella</taxon>
    </lineage>
</organism>
<dbReference type="OrthoDB" id="10064699at2759"/>
<dbReference type="RefSeq" id="XP_009025525.1">
    <property type="nucleotide sequence ID" value="XM_009027277.1"/>
</dbReference>
<dbReference type="CTD" id="20200052"/>
<protein>
    <recommendedName>
        <fullName evidence="4">A20-type domain-containing protein</fullName>
    </recommendedName>
</protein>
<keyword evidence="3" id="KW-0862">Zinc</keyword>
<dbReference type="GeneID" id="20200052"/>
<dbReference type="EMBL" id="AMQM01001382">
    <property type="status" value="NOT_ANNOTATED_CDS"/>
    <property type="molecule type" value="Genomic_DNA"/>
</dbReference>
<dbReference type="KEGG" id="hro:HELRODRAFT_163398"/>
<dbReference type="Proteomes" id="UP000015101">
    <property type="component" value="Unassembled WGS sequence"/>
</dbReference>
<evidence type="ECO:0000256" key="2">
    <source>
        <dbReference type="ARBA" id="ARBA00022771"/>
    </source>
</evidence>
<feature type="domain" description="A20-type" evidence="4">
    <location>
        <begin position="406"/>
        <end position="440"/>
    </location>
</feature>
<evidence type="ECO:0000313" key="6">
    <source>
        <dbReference type="EnsemblMetazoa" id="HelroP163398"/>
    </source>
</evidence>
<evidence type="ECO:0000256" key="1">
    <source>
        <dbReference type="ARBA" id="ARBA00022723"/>
    </source>
</evidence>
<dbReference type="EMBL" id="KB097495">
    <property type="protein sequence ID" value="ESN96347.1"/>
    <property type="molecule type" value="Genomic_DNA"/>
</dbReference>
<gene>
    <name evidence="6" type="primary">20200052</name>
    <name evidence="5" type="ORF">HELRODRAFT_163398</name>
</gene>
<evidence type="ECO:0000259" key="4">
    <source>
        <dbReference type="PROSITE" id="PS51036"/>
    </source>
</evidence>
<reference evidence="5 7" key="2">
    <citation type="journal article" date="2013" name="Nature">
        <title>Insights into bilaterian evolution from three spiralian genomes.</title>
        <authorList>
            <person name="Simakov O."/>
            <person name="Marletaz F."/>
            <person name="Cho S.J."/>
            <person name="Edsinger-Gonzales E."/>
            <person name="Havlak P."/>
            <person name="Hellsten U."/>
            <person name="Kuo D.H."/>
            <person name="Larsson T."/>
            <person name="Lv J."/>
            <person name="Arendt D."/>
            <person name="Savage R."/>
            <person name="Osoegawa K."/>
            <person name="de Jong P."/>
            <person name="Grimwood J."/>
            <person name="Chapman J.A."/>
            <person name="Shapiro H."/>
            <person name="Aerts A."/>
            <person name="Otillar R.P."/>
            <person name="Terry A.Y."/>
            <person name="Boore J.L."/>
            <person name="Grigoriev I.V."/>
            <person name="Lindberg D.R."/>
            <person name="Seaver E.C."/>
            <person name="Weisblat D.A."/>
            <person name="Putnam N.H."/>
            <person name="Rokhsar D.S."/>
        </authorList>
    </citation>
    <scope>NUCLEOTIDE SEQUENCE</scope>
</reference>
<keyword evidence="1" id="KW-0479">Metal-binding</keyword>
<name>T1EU02_HELRO</name>
<accession>T1EU02</accession>
<evidence type="ECO:0000256" key="3">
    <source>
        <dbReference type="ARBA" id="ARBA00022833"/>
    </source>
</evidence>
<dbReference type="GO" id="GO:0008270">
    <property type="term" value="F:zinc ion binding"/>
    <property type="evidence" value="ECO:0007669"/>
    <property type="project" value="UniProtKB-KW"/>
</dbReference>
<keyword evidence="2" id="KW-0863">Zinc-finger</keyword>
<dbReference type="AlphaFoldDB" id="T1EU02"/>
<reference evidence="6" key="3">
    <citation type="submission" date="2015-06" db="UniProtKB">
        <authorList>
            <consortium name="EnsemblMetazoa"/>
        </authorList>
    </citation>
    <scope>IDENTIFICATION</scope>
</reference>
<keyword evidence="7" id="KW-1185">Reference proteome</keyword>
<reference evidence="7" key="1">
    <citation type="submission" date="2012-12" db="EMBL/GenBank/DDBJ databases">
        <authorList>
            <person name="Hellsten U."/>
            <person name="Grimwood J."/>
            <person name="Chapman J.A."/>
            <person name="Shapiro H."/>
            <person name="Aerts A."/>
            <person name="Otillar R.P."/>
            <person name="Terry A.Y."/>
            <person name="Boore J.L."/>
            <person name="Simakov O."/>
            <person name="Marletaz F."/>
            <person name="Cho S.-J."/>
            <person name="Edsinger-Gonzales E."/>
            <person name="Havlak P."/>
            <person name="Kuo D.-H."/>
            <person name="Larsson T."/>
            <person name="Lv J."/>
            <person name="Arendt D."/>
            <person name="Savage R."/>
            <person name="Osoegawa K."/>
            <person name="de Jong P."/>
            <person name="Lindberg D.R."/>
            <person name="Seaver E.C."/>
            <person name="Weisblat D.A."/>
            <person name="Putnam N.H."/>
            <person name="Grigoriev I.V."/>
            <person name="Rokhsar D.S."/>
        </authorList>
    </citation>
    <scope>NUCLEOTIDE SEQUENCE</scope>
</reference>
<sequence>MNSFEDIVENYEHTCHIKRVSNVDHKAFKDTQENYDHTYYVKRVSDVDHKALDEALSEKIINWFPKCTELYPVKMPKSNTHPMNVTNAVSYYMFGETDVASSSKILLESLQSYEFHKNLYMKRWMHEDPMANFKDQSKMMQYLVLKPDLKHELFFDDTTFKLFIFIIANVVRRTIVVLSGNDNIQSIYMPLLSNFSICVRYPIILYENSKKFYPLLMDKNFENIPVIPLFTWHSKNLHSAFLLPEENSKDNICRLLQSYMVSGKSRKQRNNQLFAKLLPLSISDKSKFRDKCNYGGIQLLDTPLLETPLLHLAESEPTAPDYDLLTLKFSETNLGLTVEDEEEKPSLMRTTCKYPECLNFVSRYTAPYCYDHVHLADPIRQTSKVEDMNISLKFNEIMKESEERTKVAATLCLGAFRGCTNFGNSRCAGYCNECFSLILK</sequence>
<dbReference type="EnsemblMetazoa" id="HelroT163398">
    <property type="protein sequence ID" value="HelroP163398"/>
    <property type="gene ID" value="HelroG163398"/>
</dbReference>
<dbReference type="GO" id="GO:0003677">
    <property type="term" value="F:DNA binding"/>
    <property type="evidence" value="ECO:0007669"/>
    <property type="project" value="InterPro"/>
</dbReference>
<proteinExistence type="predicted"/>
<dbReference type="HOGENOM" id="CLU_623002_0_0_1"/>
<dbReference type="InParanoid" id="T1EU02"/>
<dbReference type="STRING" id="6412.T1EU02"/>